<dbReference type="Proteomes" id="UP000182894">
    <property type="component" value="Unassembled WGS sequence"/>
</dbReference>
<dbReference type="GO" id="GO:0005737">
    <property type="term" value="C:cytoplasm"/>
    <property type="evidence" value="ECO:0007669"/>
    <property type="project" value="UniProtKB-SubCell"/>
</dbReference>
<sequence length="193" mass="21436">MLTKRRLVLSPSAVLVEPLLRREDIADTQRAAEVLSNARREAALILEEARHQAQQEKDEALGQFWASANHFLQGLNQQRQALERESMVAVEGLLNSTLARLLDESTLAERTRALVRNLADSQTCGAQATLGAPPDMLDDLRQWLAQSRFAEHWQLKADPSLAPQSLRLSDANGAFDIEWSSLRRGLLGACGDE</sequence>
<proteinExistence type="inferred from homology"/>
<reference evidence="7" key="1">
    <citation type="submission" date="2016-10" db="EMBL/GenBank/DDBJ databases">
        <authorList>
            <person name="Varghese N."/>
            <person name="Submissions S."/>
        </authorList>
    </citation>
    <scope>NUCLEOTIDE SEQUENCE [LARGE SCALE GENOMIC DNA]</scope>
    <source>
        <strain evidence="7">ATCC 700689</strain>
    </source>
</reference>
<evidence type="ECO:0000256" key="3">
    <source>
        <dbReference type="ARBA" id="ARBA00022490"/>
    </source>
</evidence>
<name>A0A1G7SWD9_9PSED</name>
<evidence type="ECO:0000313" key="7">
    <source>
        <dbReference type="Proteomes" id="UP000182894"/>
    </source>
</evidence>
<keyword evidence="3" id="KW-0963">Cytoplasm</keyword>
<dbReference type="STRING" id="89065.SAMN05216605_101583"/>
<keyword evidence="4" id="KW-0653">Protein transport</keyword>
<comment type="subcellular location">
    <subcellularLocation>
        <location evidence="1">Cytoplasm</location>
    </subcellularLocation>
</comment>
<dbReference type="AlphaFoldDB" id="A0A1G7SWD9"/>
<evidence type="ECO:0000256" key="4">
    <source>
        <dbReference type="ARBA" id="ARBA00022927"/>
    </source>
</evidence>
<protein>
    <submittedName>
        <fullName evidence="6">Type III secretion protein L</fullName>
    </submittedName>
</protein>
<evidence type="ECO:0000256" key="2">
    <source>
        <dbReference type="ARBA" id="ARBA00022448"/>
    </source>
</evidence>
<dbReference type="EMBL" id="FNCO01000001">
    <property type="protein sequence ID" value="SDG27291.1"/>
    <property type="molecule type" value="Genomic_DNA"/>
</dbReference>
<dbReference type="InterPro" id="IPR009335">
    <property type="entry name" value="T3SS_HrpE/ATPase_suE"/>
</dbReference>
<comment type="similarity">
    <text evidence="5">Belongs to the SctL stator family.</text>
</comment>
<dbReference type="InterPro" id="IPR012842">
    <property type="entry name" value="T3SS_SctL/SctL2"/>
</dbReference>
<dbReference type="OrthoDB" id="6629448at2"/>
<keyword evidence="2" id="KW-0813">Transport</keyword>
<evidence type="ECO:0000256" key="5">
    <source>
        <dbReference type="ARBA" id="ARBA00024335"/>
    </source>
</evidence>
<dbReference type="NCBIfam" id="TIGR02499">
    <property type="entry name" value="HrpE_YscL_not"/>
    <property type="match status" value="1"/>
</dbReference>
<dbReference type="Pfam" id="PF06188">
    <property type="entry name" value="HrpE"/>
    <property type="match status" value="1"/>
</dbReference>
<dbReference type="RefSeq" id="WP_074749997.1">
    <property type="nucleotide sequence ID" value="NZ_FNCO01000001.1"/>
</dbReference>
<gene>
    <name evidence="6" type="ORF">SAMN05216605_101583</name>
</gene>
<accession>A0A1G7SWD9</accession>
<keyword evidence="7" id="KW-1185">Reference proteome</keyword>
<evidence type="ECO:0000256" key="1">
    <source>
        <dbReference type="ARBA" id="ARBA00004496"/>
    </source>
</evidence>
<organism evidence="6 7">
    <name type="scientific">Pseudomonas abietaniphila</name>
    <dbReference type="NCBI Taxonomy" id="89065"/>
    <lineage>
        <taxon>Bacteria</taxon>
        <taxon>Pseudomonadati</taxon>
        <taxon>Pseudomonadota</taxon>
        <taxon>Gammaproteobacteria</taxon>
        <taxon>Pseudomonadales</taxon>
        <taxon>Pseudomonadaceae</taxon>
        <taxon>Pseudomonas</taxon>
    </lineage>
</organism>
<evidence type="ECO:0000313" key="6">
    <source>
        <dbReference type="EMBL" id="SDG27291.1"/>
    </source>
</evidence>
<dbReference type="GO" id="GO:0030254">
    <property type="term" value="P:protein secretion by the type III secretion system"/>
    <property type="evidence" value="ECO:0007669"/>
    <property type="project" value="InterPro"/>
</dbReference>